<proteinExistence type="inferred from homology"/>
<dbReference type="AlphaFoldDB" id="A0A9P6B3T6"/>
<dbReference type="SUPFAM" id="SSF53720">
    <property type="entry name" value="ALDH-like"/>
    <property type="match status" value="1"/>
</dbReference>
<dbReference type="OrthoDB" id="310895at2759"/>
<evidence type="ECO:0000256" key="2">
    <source>
        <dbReference type="ARBA" id="ARBA00023002"/>
    </source>
</evidence>
<evidence type="ECO:0000259" key="5">
    <source>
        <dbReference type="Pfam" id="PF00171"/>
    </source>
</evidence>
<dbReference type="InterPro" id="IPR029510">
    <property type="entry name" value="Ald_DH_CS_GLU"/>
</dbReference>
<sequence length="453" mass="48359">MSTASQKPIETRLFINGEWETIDLVNPATSKLVAKVQIASKADVDKAADAAQAAFPAWSALTGKQRAQYIRKFQEKLAEANEELHDLEIASMGKARSTLAYEVVWANEYLETLAGQAEAVYGDSSLNQAGHLNLTLRQPYGVVAGIIPWNLGTPMWLWKVGPAIAAGNTIILKSSEKSPLLSLGLAKVIAAAGFPPGVINIISGAGPTGGYLSAHPLIRKISFTGSTATGRKVQQAAADSNLKVVTLELGGKSPTIVFADADFKNAVETVVLSSLVNVGQVCTANTRVYGDPTNINTVIGTVADALQVKSVTGLIEIGKTEGKLAIGGDADGAYVHPTIFTDVADNSQINTKEVFGPVMVFHTFKDEAEVIKRANDTEYGLYASVFTKDIDRAIRVAKQLEAGMVGINTASPTLHYDVPFGGWKQSGYGREMGRTWVESWTQVKTLYIKTASL</sequence>
<organism evidence="6 7">
    <name type="scientific">Hydnum rufescens UP504</name>
    <dbReference type="NCBI Taxonomy" id="1448309"/>
    <lineage>
        <taxon>Eukaryota</taxon>
        <taxon>Fungi</taxon>
        <taxon>Dikarya</taxon>
        <taxon>Basidiomycota</taxon>
        <taxon>Agaricomycotina</taxon>
        <taxon>Agaricomycetes</taxon>
        <taxon>Cantharellales</taxon>
        <taxon>Hydnaceae</taxon>
        <taxon>Hydnum</taxon>
    </lineage>
</organism>
<evidence type="ECO:0000256" key="4">
    <source>
        <dbReference type="RuleBase" id="RU003345"/>
    </source>
</evidence>
<feature type="domain" description="Aldehyde dehydrogenase" evidence="5">
    <location>
        <begin position="16"/>
        <end position="289"/>
    </location>
</feature>
<evidence type="ECO:0000256" key="1">
    <source>
        <dbReference type="ARBA" id="ARBA00009986"/>
    </source>
</evidence>
<dbReference type="Pfam" id="PF00171">
    <property type="entry name" value="Aldedh"/>
    <property type="match status" value="1"/>
</dbReference>
<feature type="active site" evidence="3">
    <location>
        <position position="248"/>
    </location>
</feature>
<gene>
    <name evidence="6" type="ORF">BS47DRAFT_1375719</name>
</gene>
<keyword evidence="2 4" id="KW-0560">Oxidoreductase</keyword>
<dbReference type="InterPro" id="IPR016163">
    <property type="entry name" value="Ald_DH_C"/>
</dbReference>
<dbReference type="PANTHER" id="PTHR11699">
    <property type="entry name" value="ALDEHYDE DEHYDROGENASE-RELATED"/>
    <property type="match status" value="1"/>
</dbReference>
<dbReference type="InterPro" id="IPR016162">
    <property type="entry name" value="Ald_DH_N"/>
</dbReference>
<evidence type="ECO:0000313" key="7">
    <source>
        <dbReference type="Proteomes" id="UP000886523"/>
    </source>
</evidence>
<evidence type="ECO:0000256" key="3">
    <source>
        <dbReference type="PROSITE-ProRule" id="PRU10007"/>
    </source>
</evidence>
<dbReference type="InterPro" id="IPR015590">
    <property type="entry name" value="Aldehyde_DH_dom"/>
</dbReference>
<evidence type="ECO:0000313" key="6">
    <source>
        <dbReference type="EMBL" id="KAF9517204.1"/>
    </source>
</evidence>
<dbReference type="InterPro" id="IPR016161">
    <property type="entry name" value="Ald_DH/histidinol_DH"/>
</dbReference>
<dbReference type="EMBL" id="MU128933">
    <property type="protein sequence ID" value="KAF9517204.1"/>
    <property type="molecule type" value="Genomic_DNA"/>
</dbReference>
<comment type="similarity">
    <text evidence="1 4">Belongs to the aldehyde dehydrogenase family.</text>
</comment>
<dbReference type="Gene3D" id="3.40.605.10">
    <property type="entry name" value="Aldehyde Dehydrogenase, Chain A, domain 1"/>
    <property type="match status" value="2"/>
</dbReference>
<dbReference type="Proteomes" id="UP000886523">
    <property type="component" value="Unassembled WGS sequence"/>
</dbReference>
<dbReference type="Gene3D" id="3.40.309.10">
    <property type="entry name" value="Aldehyde Dehydrogenase, Chain A, domain 2"/>
    <property type="match status" value="1"/>
</dbReference>
<reference evidence="6" key="1">
    <citation type="journal article" date="2020" name="Nat. Commun.">
        <title>Large-scale genome sequencing of mycorrhizal fungi provides insights into the early evolution of symbiotic traits.</title>
        <authorList>
            <person name="Miyauchi S."/>
            <person name="Kiss E."/>
            <person name="Kuo A."/>
            <person name="Drula E."/>
            <person name="Kohler A."/>
            <person name="Sanchez-Garcia M."/>
            <person name="Morin E."/>
            <person name="Andreopoulos B."/>
            <person name="Barry K.W."/>
            <person name="Bonito G."/>
            <person name="Buee M."/>
            <person name="Carver A."/>
            <person name="Chen C."/>
            <person name="Cichocki N."/>
            <person name="Clum A."/>
            <person name="Culley D."/>
            <person name="Crous P.W."/>
            <person name="Fauchery L."/>
            <person name="Girlanda M."/>
            <person name="Hayes R.D."/>
            <person name="Keri Z."/>
            <person name="LaButti K."/>
            <person name="Lipzen A."/>
            <person name="Lombard V."/>
            <person name="Magnuson J."/>
            <person name="Maillard F."/>
            <person name="Murat C."/>
            <person name="Nolan M."/>
            <person name="Ohm R.A."/>
            <person name="Pangilinan J."/>
            <person name="Pereira M.F."/>
            <person name="Perotto S."/>
            <person name="Peter M."/>
            <person name="Pfister S."/>
            <person name="Riley R."/>
            <person name="Sitrit Y."/>
            <person name="Stielow J.B."/>
            <person name="Szollosi G."/>
            <person name="Zifcakova L."/>
            <person name="Stursova M."/>
            <person name="Spatafora J.W."/>
            <person name="Tedersoo L."/>
            <person name="Vaario L.M."/>
            <person name="Yamada A."/>
            <person name="Yan M."/>
            <person name="Wang P."/>
            <person name="Xu J."/>
            <person name="Bruns T."/>
            <person name="Baldrian P."/>
            <person name="Vilgalys R."/>
            <person name="Dunand C."/>
            <person name="Henrissat B."/>
            <person name="Grigoriev I.V."/>
            <person name="Hibbett D."/>
            <person name="Nagy L.G."/>
            <person name="Martin F.M."/>
        </authorList>
    </citation>
    <scope>NUCLEOTIDE SEQUENCE</scope>
    <source>
        <strain evidence="6">UP504</strain>
    </source>
</reference>
<keyword evidence="7" id="KW-1185">Reference proteome</keyword>
<dbReference type="PROSITE" id="PS00687">
    <property type="entry name" value="ALDEHYDE_DEHYDR_GLU"/>
    <property type="match status" value="1"/>
</dbReference>
<accession>A0A9P6B3T6</accession>
<comment type="caution">
    <text evidence="6">The sequence shown here is derived from an EMBL/GenBank/DDBJ whole genome shotgun (WGS) entry which is preliminary data.</text>
</comment>
<dbReference type="FunFam" id="3.40.605.10:FF:000007">
    <property type="entry name" value="NAD/NADP-dependent betaine aldehyde dehydrogenase"/>
    <property type="match status" value="1"/>
</dbReference>
<name>A0A9P6B3T6_9AGAM</name>
<dbReference type="GO" id="GO:0016620">
    <property type="term" value="F:oxidoreductase activity, acting on the aldehyde or oxo group of donors, NAD or NADP as acceptor"/>
    <property type="evidence" value="ECO:0007669"/>
    <property type="project" value="InterPro"/>
</dbReference>
<protein>
    <recommendedName>
        <fullName evidence="5">Aldehyde dehydrogenase domain-containing protein</fullName>
    </recommendedName>
</protein>